<dbReference type="GO" id="GO:0017183">
    <property type="term" value="P:protein histidyl modification to diphthamide"/>
    <property type="evidence" value="ECO:0007669"/>
    <property type="project" value="TreeGrafter"/>
</dbReference>
<dbReference type="GO" id="GO:0061685">
    <property type="term" value="F:diphthine methylesterase activity"/>
    <property type="evidence" value="ECO:0007669"/>
    <property type="project" value="TreeGrafter"/>
</dbReference>
<dbReference type="PANTHER" id="PTHR46042:SF1">
    <property type="entry name" value="DIPHTHINE METHYLTRANSFERASE"/>
    <property type="match status" value="1"/>
</dbReference>
<gene>
    <name evidence="4" type="ORF">OSTQU699_LOCUS4100</name>
</gene>
<protein>
    <submittedName>
        <fullName evidence="4">Uncharacterized protein</fullName>
    </submittedName>
</protein>
<proteinExistence type="predicted"/>
<comment type="pathway">
    <text evidence="3">Protein modification.</text>
</comment>
<comment type="caution">
    <text evidence="4">The sequence shown here is derived from an EMBL/GenBank/DDBJ whole genome shotgun (WGS) entry which is preliminary data.</text>
</comment>
<dbReference type="InterPro" id="IPR052415">
    <property type="entry name" value="Diphthine_MTase"/>
</dbReference>
<keyword evidence="1" id="KW-0853">WD repeat</keyword>
<dbReference type="OrthoDB" id="1930760at2759"/>
<evidence type="ECO:0000313" key="5">
    <source>
        <dbReference type="Proteomes" id="UP000708148"/>
    </source>
</evidence>
<evidence type="ECO:0000256" key="2">
    <source>
        <dbReference type="ARBA" id="ARBA00022737"/>
    </source>
</evidence>
<evidence type="ECO:0000256" key="1">
    <source>
        <dbReference type="ARBA" id="ARBA00022574"/>
    </source>
</evidence>
<organism evidence="4 5">
    <name type="scientific">Ostreobium quekettii</name>
    <dbReference type="NCBI Taxonomy" id="121088"/>
    <lineage>
        <taxon>Eukaryota</taxon>
        <taxon>Viridiplantae</taxon>
        <taxon>Chlorophyta</taxon>
        <taxon>core chlorophytes</taxon>
        <taxon>Ulvophyceae</taxon>
        <taxon>TCBD clade</taxon>
        <taxon>Bryopsidales</taxon>
        <taxon>Ostreobineae</taxon>
        <taxon>Ostreobiaceae</taxon>
        <taxon>Ostreobium</taxon>
    </lineage>
</organism>
<accession>A0A8S1IUK7</accession>
<dbReference type="Proteomes" id="UP000708148">
    <property type="component" value="Unassembled WGS sequence"/>
</dbReference>
<dbReference type="PANTHER" id="PTHR46042">
    <property type="entry name" value="DIPHTHINE METHYLTRANSFERASE"/>
    <property type="match status" value="1"/>
</dbReference>
<keyword evidence="2" id="KW-0677">Repeat</keyword>
<name>A0A8S1IUK7_9CHLO</name>
<keyword evidence="5" id="KW-1185">Reference proteome</keyword>
<sequence length="200" mass="21169">MASGCVLHDALTLPLNTDCAEFCPLEGRQSLLAVGTYQLVEGERPRRDGGINLYEAVEGGSGARSLQPRGELDLGGVFDIKWVPRWVGTEDPLLGVALADGCAAVCAASEASGVEKVCSSTGLLESGMALSLDWSPRAAVDVPTIAVSSSAGELATARLLSTGLEVLSKWKAHELETWVVTHDRWKRCFGSGRMPSTRLV</sequence>
<dbReference type="AlphaFoldDB" id="A0A8S1IUK7"/>
<evidence type="ECO:0000256" key="3">
    <source>
        <dbReference type="ARBA" id="ARBA00043952"/>
    </source>
</evidence>
<evidence type="ECO:0000313" key="4">
    <source>
        <dbReference type="EMBL" id="CAD7698741.1"/>
    </source>
</evidence>
<dbReference type="EMBL" id="CAJHUC010000879">
    <property type="protein sequence ID" value="CAD7698741.1"/>
    <property type="molecule type" value="Genomic_DNA"/>
</dbReference>
<dbReference type="GO" id="GO:0005737">
    <property type="term" value="C:cytoplasm"/>
    <property type="evidence" value="ECO:0007669"/>
    <property type="project" value="TreeGrafter"/>
</dbReference>
<reference evidence="4" key="1">
    <citation type="submission" date="2020-12" db="EMBL/GenBank/DDBJ databases">
        <authorList>
            <person name="Iha C."/>
        </authorList>
    </citation>
    <scope>NUCLEOTIDE SEQUENCE</scope>
</reference>